<feature type="signal peptide" evidence="1">
    <location>
        <begin position="1"/>
        <end position="19"/>
    </location>
</feature>
<comment type="caution">
    <text evidence="2">The sequence shown here is derived from an EMBL/GenBank/DDBJ whole genome shotgun (WGS) entry which is preliminary data.</text>
</comment>
<organism evidence="2 3">
    <name type="scientific">Brachyspira hampsonii</name>
    <dbReference type="NCBI Taxonomy" id="1287055"/>
    <lineage>
        <taxon>Bacteria</taxon>
        <taxon>Pseudomonadati</taxon>
        <taxon>Spirochaetota</taxon>
        <taxon>Spirochaetia</taxon>
        <taxon>Brachyspirales</taxon>
        <taxon>Brachyspiraceae</taxon>
        <taxon>Brachyspira</taxon>
    </lineage>
</organism>
<dbReference type="Proteomes" id="UP000095247">
    <property type="component" value="Unassembled WGS sequence"/>
</dbReference>
<dbReference type="RefSeq" id="WP_069725927.1">
    <property type="nucleotide sequence ID" value="NZ_MDCO01000006.1"/>
</dbReference>
<accession>A0A1E5NGT3</accession>
<evidence type="ECO:0000313" key="3">
    <source>
        <dbReference type="Proteomes" id="UP000095247"/>
    </source>
</evidence>
<dbReference type="PROSITE" id="PS51257">
    <property type="entry name" value="PROKAR_LIPOPROTEIN"/>
    <property type="match status" value="1"/>
</dbReference>
<keyword evidence="1" id="KW-0732">Signal</keyword>
<gene>
    <name evidence="2" type="ORF">BFL38_13875</name>
</gene>
<reference evidence="2 3" key="1">
    <citation type="submission" date="2016-08" db="EMBL/GenBank/DDBJ databases">
        <title>Characterization and recognition of Brachyspira hampsonii sp. nov., a novel intestinal spirochete that is pathogenic to pigs.</title>
        <authorList>
            <person name="Mirajkar N."/>
            <person name="La T."/>
            <person name="Phillips N."/>
            <person name="Hampson D."/>
            <person name="Gebhart C."/>
        </authorList>
    </citation>
    <scope>NUCLEOTIDE SEQUENCE [LARGE SCALE GENOMIC DNA]</scope>
    <source>
        <strain evidence="2 3">P280/1</strain>
    </source>
</reference>
<proteinExistence type="predicted"/>
<evidence type="ECO:0000256" key="1">
    <source>
        <dbReference type="SAM" id="SignalP"/>
    </source>
</evidence>
<evidence type="ECO:0000313" key="2">
    <source>
        <dbReference type="EMBL" id="OEJ15375.1"/>
    </source>
</evidence>
<dbReference type="AlphaFoldDB" id="A0A1E5NGT3"/>
<protein>
    <recommendedName>
        <fullName evidence="4">Lipoprotein</fullName>
    </recommendedName>
</protein>
<name>A0A1E5NGT3_9SPIR</name>
<feature type="chain" id="PRO_5009182339" description="Lipoprotein" evidence="1">
    <location>
        <begin position="20"/>
        <end position="151"/>
    </location>
</feature>
<dbReference type="EMBL" id="MDCO01000006">
    <property type="protein sequence ID" value="OEJ15375.1"/>
    <property type="molecule type" value="Genomic_DNA"/>
</dbReference>
<evidence type="ECO:0008006" key="4">
    <source>
        <dbReference type="Google" id="ProtNLM"/>
    </source>
</evidence>
<sequence>MMKKLFLFTLLFSSFLVISCGNDTTNPETEEPLPVPEIEKPISVGTGIDSKYVGTYENNSAQGVNGSMQVIYEVRADGGIRTTIRYDDPSSIFVGNIKPESIDKYSDTKYKYSGSSLAVDEILEFSEDGTLLTLISNISDDPVVLTKKVTQ</sequence>